<dbReference type="EMBL" id="LAZR01031062">
    <property type="protein sequence ID" value="KKL54826.1"/>
    <property type="molecule type" value="Genomic_DNA"/>
</dbReference>
<name>A0A0F9DLZ0_9ZZZZ</name>
<comment type="caution">
    <text evidence="1">The sequence shown here is derived from an EMBL/GenBank/DDBJ whole genome shotgun (WGS) entry which is preliminary data.</text>
</comment>
<reference evidence="1" key="1">
    <citation type="journal article" date="2015" name="Nature">
        <title>Complex archaea that bridge the gap between prokaryotes and eukaryotes.</title>
        <authorList>
            <person name="Spang A."/>
            <person name="Saw J.H."/>
            <person name="Jorgensen S.L."/>
            <person name="Zaremba-Niedzwiedzka K."/>
            <person name="Martijn J."/>
            <person name="Lind A.E."/>
            <person name="van Eijk R."/>
            <person name="Schleper C."/>
            <person name="Guy L."/>
            <person name="Ettema T.J."/>
        </authorList>
    </citation>
    <scope>NUCLEOTIDE SEQUENCE</scope>
</reference>
<accession>A0A0F9DLZ0</accession>
<sequence length="114" mass="11759">MATYTSLTQGQKDLLAAWERDTRGWVNGLARLLVEARALGAALDASNGPGDILDSLGAGEVIPNSGGIAGAQDLTKAEWDTLRNAGLGNFQTAYDTVAVRQVFAKAAGPTAGLD</sequence>
<gene>
    <name evidence="1" type="ORF">LCGC14_2261510</name>
</gene>
<dbReference type="AlphaFoldDB" id="A0A0F9DLZ0"/>
<evidence type="ECO:0000313" key="1">
    <source>
        <dbReference type="EMBL" id="KKL54826.1"/>
    </source>
</evidence>
<organism evidence="1">
    <name type="scientific">marine sediment metagenome</name>
    <dbReference type="NCBI Taxonomy" id="412755"/>
    <lineage>
        <taxon>unclassified sequences</taxon>
        <taxon>metagenomes</taxon>
        <taxon>ecological metagenomes</taxon>
    </lineage>
</organism>
<proteinExistence type="predicted"/>
<protein>
    <submittedName>
        <fullName evidence="1">Uncharacterized protein</fullName>
    </submittedName>
</protein>